<evidence type="ECO:0000313" key="2">
    <source>
        <dbReference type="Proteomes" id="UP000053480"/>
    </source>
</evidence>
<dbReference type="EMBL" id="JZWS03000002">
    <property type="protein sequence ID" value="MEW9490989.1"/>
    <property type="molecule type" value="Genomic_DNA"/>
</dbReference>
<gene>
    <name evidence="1" type="ORF">TQ35_0002130</name>
</gene>
<comment type="caution">
    <text evidence="1">The sequence shown here is derived from an EMBL/GenBank/DDBJ whole genome shotgun (WGS) entry which is preliminary data.</text>
</comment>
<evidence type="ECO:0000313" key="1">
    <source>
        <dbReference type="EMBL" id="MEW9490989.1"/>
    </source>
</evidence>
<dbReference type="Proteomes" id="UP000053480">
    <property type="component" value="Unassembled WGS sequence"/>
</dbReference>
<organism evidence="1 2">
    <name type="scientific">Candidatus Aramenus sulfurataquae</name>
    <dbReference type="NCBI Taxonomy" id="1326980"/>
    <lineage>
        <taxon>Archaea</taxon>
        <taxon>Thermoproteota</taxon>
        <taxon>Thermoprotei</taxon>
        <taxon>Sulfolobales</taxon>
        <taxon>Sulfolobaceae</taxon>
        <taxon>Candidatus Aramenus</taxon>
    </lineage>
</organism>
<proteinExistence type="predicted"/>
<accession>A0ACC6TMA0</accession>
<name>A0ACC6TMA0_9CREN</name>
<reference evidence="1" key="1">
    <citation type="submission" date="2024-07" db="EMBL/GenBank/DDBJ databases">
        <title>Metagenome and Metagenome-Assembled Genomes of Archaea from a hot spring from the geothermal field of Los Azufres, Mexico.</title>
        <authorList>
            <person name="Marin-Paredes R."/>
            <person name="Martinez-Romero E."/>
            <person name="Servin-Garciduenas L.E."/>
        </authorList>
    </citation>
    <scope>NUCLEOTIDE SEQUENCE</scope>
    <source>
        <strain evidence="1">AZ1-454</strain>
    </source>
</reference>
<sequence>MYVAEILTVGNEILSGRTVNTNASHIARRLTSLGFAVRRMTVVMDDVREISQAFSEIFSRKPNLVVSTGGLGPTYDDRTAEGLANAVGLPLVYNEEALRQIKEKYDKLNLDLTEERKKMALMPKGSMPVENDKGIAPGIYLQYQGIEILATPGVPREMEAVLEVFISRYLKQRPNVAYVEDSVVVDGVMESTIAPHIAKLVKKYDLYIKTHPKGYELSNPTLEIQIAGSSDSAEKIVEKVRKCKEEIIALVRELGGTIRTQ</sequence>
<protein>
    <submittedName>
        <fullName evidence="1">Nicotinamide mononucleotide deamidase-related protein</fullName>
    </submittedName>
</protein>